<evidence type="ECO:0000256" key="5">
    <source>
        <dbReference type="ARBA" id="ARBA00022748"/>
    </source>
</evidence>
<comment type="caution">
    <text evidence="9">The sequence shown here is derived from an EMBL/GenBank/DDBJ whole genome shotgun (WGS) entry which is preliminary data.</text>
</comment>
<gene>
    <name evidence="9" type="ORF">DOFOFD_06280</name>
</gene>
<evidence type="ECO:0000256" key="4">
    <source>
        <dbReference type="ARBA" id="ARBA00022729"/>
    </source>
</evidence>
<dbReference type="RefSeq" id="WP_394819516.1">
    <property type="nucleotide sequence ID" value="NZ_JAWJZY010000002.1"/>
</dbReference>
<feature type="signal peptide" evidence="7">
    <location>
        <begin position="1"/>
        <end position="20"/>
    </location>
</feature>
<keyword evidence="2 7" id="KW-0349">Heme</keyword>
<dbReference type="Pfam" id="PF03918">
    <property type="entry name" value="CcmH"/>
    <property type="match status" value="1"/>
</dbReference>
<proteinExistence type="inferred from homology"/>
<comment type="function">
    <text evidence="7">Possible subunit of a heme lyase.</text>
</comment>
<evidence type="ECO:0000256" key="3">
    <source>
        <dbReference type="ARBA" id="ARBA00022723"/>
    </source>
</evidence>
<dbReference type="PANTHER" id="PTHR47870:SF1">
    <property type="entry name" value="CYTOCHROME C-TYPE BIOGENESIS PROTEIN CCMH"/>
    <property type="match status" value="1"/>
</dbReference>
<dbReference type="Proteomes" id="UP001312908">
    <property type="component" value="Unassembled WGS sequence"/>
</dbReference>
<evidence type="ECO:0000313" key="10">
    <source>
        <dbReference type="Proteomes" id="UP001312908"/>
    </source>
</evidence>
<keyword evidence="7" id="KW-0472">Membrane</keyword>
<comment type="similarity">
    <text evidence="1 7">Belongs to the CcmH/CycL/Ccl2/NrfF family.</text>
</comment>
<keyword evidence="7" id="KW-1133">Transmembrane helix</keyword>
<dbReference type="Gene3D" id="1.10.8.640">
    <property type="entry name" value="Cytochrome C biogenesis protein"/>
    <property type="match status" value="1"/>
</dbReference>
<keyword evidence="3 7" id="KW-0479">Metal-binding</keyword>
<dbReference type="InterPro" id="IPR051263">
    <property type="entry name" value="C-type_cytochrome_biogenesis"/>
</dbReference>
<dbReference type="PANTHER" id="PTHR47870">
    <property type="entry name" value="CYTOCHROME C-TYPE BIOGENESIS PROTEIN CCMH"/>
    <property type="match status" value="1"/>
</dbReference>
<keyword evidence="7" id="KW-0812">Transmembrane</keyword>
<feature type="transmembrane region" description="Helical" evidence="7">
    <location>
        <begin position="100"/>
        <end position="122"/>
    </location>
</feature>
<dbReference type="InterPro" id="IPR005616">
    <property type="entry name" value="CcmH/CycL/Ccl2/NrfF_N"/>
</dbReference>
<feature type="chain" id="PRO_5044989589" description="Cytochrome c-type biogenesis protein" evidence="7">
    <location>
        <begin position="21"/>
        <end position="162"/>
    </location>
</feature>
<keyword evidence="5" id="KW-0201">Cytochrome c-type biogenesis</keyword>
<evidence type="ECO:0000256" key="7">
    <source>
        <dbReference type="RuleBase" id="RU364112"/>
    </source>
</evidence>
<evidence type="ECO:0000256" key="1">
    <source>
        <dbReference type="ARBA" id="ARBA00010342"/>
    </source>
</evidence>
<evidence type="ECO:0000259" key="8">
    <source>
        <dbReference type="Pfam" id="PF03918"/>
    </source>
</evidence>
<keyword evidence="6 7" id="KW-0408">Iron</keyword>
<sequence>MTRCLRLIGLLMITLSPAFAVDDPRELLPNPAQEKMAERIDAELRCLVCQNESIEDSSASLARDLRRVVRQQVAQGKSRDDIMAWMTSRYGDFVRLKPRLTAATALLWLTPLIALASGLLLARRTFRHREETAPLTDEERARLEILLQSRAPTDDGGGKAGT</sequence>
<name>A0ABU7U157_9PROT</name>
<feature type="domain" description="CcmH/CycL/Ccl2/NrfF N-terminal" evidence="8">
    <location>
        <begin position="11"/>
        <end position="147"/>
    </location>
</feature>
<reference evidence="9 10" key="1">
    <citation type="submission" date="2023-10" db="EMBL/GenBank/DDBJ databases">
        <title>Sorlinia euscelidii gen. nov., sp. nov., an acetic acid bacteria isolated from the gut of Euscelidius variegatus emitter.</title>
        <authorList>
            <person name="Michoud G."/>
            <person name="Marasco R."/>
            <person name="Seferji K."/>
            <person name="Gonella E."/>
            <person name="Garuglieri E."/>
            <person name="Alma A."/>
            <person name="Mapelli F."/>
            <person name="Borin S."/>
            <person name="Daffonchio D."/>
            <person name="Crotti E."/>
        </authorList>
    </citation>
    <scope>NUCLEOTIDE SEQUENCE [LARGE SCALE GENOMIC DNA]</scope>
    <source>
        <strain evidence="9 10">EV16P</strain>
    </source>
</reference>
<evidence type="ECO:0000313" key="9">
    <source>
        <dbReference type="EMBL" id="MEE8658614.1"/>
    </source>
</evidence>
<dbReference type="CDD" id="cd16378">
    <property type="entry name" value="CcmH_N"/>
    <property type="match status" value="1"/>
</dbReference>
<evidence type="ECO:0000256" key="2">
    <source>
        <dbReference type="ARBA" id="ARBA00022617"/>
    </source>
</evidence>
<organism evidence="9 10">
    <name type="scientific">Sorlinia euscelidii</name>
    <dbReference type="NCBI Taxonomy" id="3081148"/>
    <lineage>
        <taxon>Bacteria</taxon>
        <taxon>Pseudomonadati</taxon>
        <taxon>Pseudomonadota</taxon>
        <taxon>Alphaproteobacteria</taxon>
        <taxon>Acetobacterales</taxon>
        <taxon>Acetobacteraceae</taxon>
        <taxon>Sorlinia</taxon>
    </lineage>
</organism>
<dbReference type="EMBL" id="JAWJZY010000002">
    <property type="protein sequence ID" value="MEE8658614.1"/>
    <property type="molecule type" value="Genomic_DNA"/>
</dbReference>
<evidence type="ECO:0000256" key="6">
    <source>
        <dbReference type="ARBA" id="ARBA00023004"/>
    </source>
</evidence>
<protein>
    <recommendedName>
        <fullName evidence="7">Cytochrome c-type biogenesis protein</fullName>
    </recommendedName>
</protein>
<accession>A0ABU7U157</accession>
<keyword evidence="4 7" id="KW-0732">Signal</keyword>
<dbReference type="InterPro" id="IPR038297">
    <property type="entry name" value="CcmH/CycL/NrfF/Ccl2_sf"/>
</dbReference>
<keyword evidence="10" id="KW-1185">Reference proteome</keyword>